<feature type="transmembrane region" description="Helical" evidence="6">
    <location>
        <begin position="260"/>
        <end position="283"/>
    </location>
</feature>
<evidence type="ECO:0000313" key="8">
    <source>
        <dbReference type="Proteomes" id="UP000037904"/>
    </source>
</evidence>
<proteinExistence type="predicted"/>
<dbReference type="AlphaFoldDB" id="A0A0N0V7X9"/>
<keyword evidence="4 6" id="KW-0472">Membrane</keyword>
<gene>
    <name evidence="7" type="ORF">FLAG1_02418</name>
</gene>
<protein>
    <submittedName>
        <fullName evidence="7">High-affinity methionine permease</fullName>
    </submittedName>
</protein>
<dbReference type="OrthoDB" id="5982228at2759"/>
<keyword evidence="2 6" id="KW-0812">Transmembrane</keyword>
<feature type="transmembrane region" description="Helical" evidence="6">
    <location>
        <begin position="481"/>
        <end position="503"/>
    </location>
</feature>
<feature type="transmembrane region" description="Helical" evidence="6">
    <location>
        <begin position="315"/>
        <end position="336"/>
    </location>
</feature>
<dbReference type="Proteomes" id="UP000037904">
    <property type="component" value="Unassembled WGS sequence"/>
</dbReference>
<comment type="subcellular location">
    <subcellularLocation>
        <location evidence="1">Membrane</location>
        <topology evidence="1">Multi-pass membrane protein</topology>
    </subcellularLocation>
</comment>
<dbReference type="Gene3D" id="1.20.1740.10">
    <property type="entry name" value="Amino acid/polyamine transporter I"/>
    <property type="match status" value="1"/>
</dbReference>
<evidence type="ECO:0000256" key="4">
    <source>
        <dbReference type="ARBA" id="ARBA00023136"/>
    </source>
</evidence>
<dbReference type="EMBL" id="JXCE01000023">
    <property type="protein sequence ID" value="KPA44681.1"/>
    <property type="molecule type" value="Genomic_DNA"/>
</dbReference>
<dbReference type="Pfam" id="PF13520">
    <property type="entry name" value="AA_permease_2"/>
    <property type="match status" value="2"/>
</dbReference>
<dbReference type="PANTHER" id="PTHR11785">
    <property type="entry name" value="AMINO ACID TRANSPORTER"/>
    <property type="match status" value="1"/>
</dbReference>
<evidence type="ECO:0000256" key="2">
    <source>
        <dbReference type="ARBA" id="ARBA00022692"/>
    </source>
</evidence>
<organism evidence="7 8">
    <name type="scientific">Fusarium langsethiae</name>
    <dbReference type="NCBI Taxonomy" id="179993"/>
    <lineage>
        <taxon>Eukaryota</taxon>
        <taxon>Fungi</taxon>
        <taxon>Dikarya</taxon>
        <taxon>Ascomycota</taxon>
        <taxon>Pezizomycotina</taxon>
        <taxon>Sordariomycetes</taxon>
        <taxon>Hypocreomycetidae</taxon>
        <taxon>Hypocreales</taxon>
        <taxon>Nectriaceae</taxon>
        <taxon>Fusarium</taxon>
    </lineage>
</organism>
<comment type="caution">
    <text evidence="7">The sequence shown here is derived from an EMBL/GenBank/DDBJ whole genome shotgun (WGS) entry which is preliminary data.</text>
</comment>
<name>A0A0N0V7X9_FUSLA</name>
<evidence type="ECO:0000256" key="1">
    <source>
        <dbReference type="ARBA" id="ARBA00004141"/>
    </source>
</evidence>
<reference evidence="7 8" key="1">
    <citation type="submission" date="2015-04" db="EMBL/GenBank/DDBJ databases">
        <title>The draft genome sequence of Fusarium langsethiae, a T-2/HT-2 mycotoxin producer.</title>
        <authorList>
            <person name="Lysoe E."/>
            <person name="Divon H.H."/>
            <person name="Terzi V."/>
            <person name="Orru L."/>
            <person name="Lamontanara A."/>
            <person name="Kolseth A.-K."/>
            <person name="Frandsen R.J."/>
            <person name="Nielsen K."/>
            <person name="Thrane U."/>
        </authorList>
    </citation>
    <scope>NUCLEOTIDE SEQUENCE [LARGE SCALE GENOMIC DNA]</scope>
    <source>
        <strain evidence="7 8">Fl201059</strain>
    </source>
</reference>
<feature type="transmembrane region" description="Helical" evidence="6">
    <location>
        <begin position="85"/>
        <end position="105"/>
    </location>
</feature>
<accession>A0A0N0V7X9</accession>
<feature type="transmembrane region" description="Helical" evidence="6">
    <location>
        <begin position="427"/>
        <end position="447"/>
    </location>
</feature>
<dbReference type="GO" id="GO:0015179">
    <property type="term" value="F:L-amino acid transmembrane transporter activity"/>
    <property type="evidence" value="ECO:0007669"/>
    <property type="project" value="TreeGrafter"/>
</dbReference>
<dbReference type="GO" id="GO:0016020">
    <property type="term" value="C:membrane"/>
    <property type="evidence" value="ECO:0007669"/>
    <property type="project" value="UniProtKB-SubCell"/>
</dbReference>
<evidence type="ECO:0000256" key="5">
    <source>
        <dbReference type="SAM" id="MobiDB-lite"/>
    </source>
</evidence>
<feature type="region of interest" description="Disordered" evidence="5">
    <location>
        <begin position="1"/>
        <end position="28"/>
    </location>
</feature>
<keyword evidence="3 6" id="KW-1133">Transmembrane helix</keyword>
<evidence type="ECO:0000256" key="6">
    <source>
        <dbReference type="SAM" id="Phobius"/>
    </source>
</evidence>
<evidence type="ECO:0000313" key="7">
    <source>
        <dbReference type="EMBL" id="KPA44681.1"/>
    </source>
</evidence>
<feature type="transmembrane region" description="Helical" evidence="6">
    <location>
        <begin position="395"/>
        <end position="415"/>
    </location>
</feature>
<evidence type="ECO:0000256" key="3">
    <source>
        <dbReference type="ARBA" id="ARBA00022989"/>
    </source>
</evidence>
<feature type="transmembrane region" description="Helical" evidence="6">
    <location>
        <begin position="523"/>
        <end position="547"/>
    </location>
</feature>
<dbReference type="PANTHER" id="PTHR11785:SF353">
    <property type="entry name" value="METHIONINE TRANSPORTER (EUROFUNG)"/>
    <property type="match status" value="1"/>
</dbReference>
<sequence>MDDFAAYRNQNRQAEPPQRDVRAGDSDLDSLFEDDNPGQIYTSAPKEAFKLGYFDVMCLVLNRMIGTGIFNSPQRVMQGTRSTGATLLLWLAGVVYCLSGVHVYIEYGLNVPRYTINGIEQSVPRSGGDLNYLQYVYRKPAYRKGTATALTSLPWCFIHTFSRRGGILLNNMLAMIKVMMLLLIIVTVIVVGAGGLKDASGKPVQKEIENNTRPSSAFAVSGDANGYAHAFLAIIFSFSGFEQPNYVMGEISRPRRKHPVAMLLGVSIAILLYMAVNISYMVVVPSDDQIYDNVAQRFFELTLGSLNNSGTGKRIFHAFLAISSMGNIIVMTYTAARVKQEIAKEGIIPYAKFFAQDGDISVGRLLNWLKKRGMFSSLLSTRWLSPEDHMERTPVGAFVLHLASCFVLIFATWSMDPKSSYTLLTSLSAYVINAFFGIFLGLGILILRFKGPPKTDKDEIQSPAAPPQTWRQMTGKHINPTLSVICAVIYIIGGLWPIVTIWIKPNDPDQRPGKPEEQRLTWWLVPTITWSVIGGSVFWFLGFIAFAMRRKHKRNEIFVVEKKPEFESADGPDDSDGGTGGYVLVHETVYLSWIAGEIHDSKGSGTTGFQERPGAMSAAPVNRYAGTDFEAFYQEERVAAPTKAYYSEYRP</sequence>
<dbReference type="InterPro" id="IPR002293">
    <property type="entry name" value="AA/rel_permease1"/>
</dbReference>
<feature type="transmembrane region" description="Helical" evidence="6">
    <location>
        <begin position="172"/>
        <end position="196"/>
    </location>
</feature>
<dbReference type="InterPro" id="IPR050598">
    <property type="entry name" value="AminoAcid_Transporter"/>
</dbReference>
<keyword evidence="8" id="KW-1185">Reference proteome</keyword>